<gene>
    <name evidence="1" type="ORF">M513_11978</name>
    <name evidence="2" type="ORF">M514_11978</name>
</gene>
<organism evidence="2">
    <name type="scientific">Trichuris suis</name>
    <name type="common">pig whipworm</name>
    <dbReference type="NCBI Taxonomy" id="68888"/>
    <lineage>
        <taxon>Eukaryota</taxon>
        <taxon>Metazoa</taxon>
        <taxon>Ecdysozoa</taxon>
        <taxon>Nematoda</taxon>
        <taxon>Enoplea</taxon>
        <taxon>Dorylaimia</taxon>
        <taxon>Trichinellida</taxon>
        <taxon>Trichuridae</taxon>
        <taxon>Trichuris</taxon>
    </lineage>
</organism>
<protein>
    <submittedName>
        <fullName evidence="2">Uncharacterized protein</fullName>
    </submittedName>
</protein>
<keyword evidence="3" id="KW-1185">Reference proteome</keyword>
<dbReference type="Proteomes" id="UP000030758">
    <property type="component" value="Unassembled WGS sequence"/>
</dbReference>
<evidence type="ECO:0000313" key="3">
    <source>
        <dbReference type="Proteomes" id="UP000030764"/>
    </source>
</evidence>
<reference evidence="2 3" key="1">
    <citation type="journal article" date="2014" name="Nat. Genet.">
        <title>Genome and transcriptome of the porcine whipworm Trichuris suis.</title>
        <authorList>
            <person name="Jex A.R."/>
            <person name="Nejsum P."/>
            <person name="Schwarz E.M."/>
            <person name="Hu L."/>
            <person name="Young N.D."/>
            <person name="Hall R.S."/>
            <person name="Korhonen P.K."/>
            <person name="Liao S."/>
            <person name="Thamsborg S."/>
            <person name="Xia J."/>
            <person name="Xu P."/>
            <person name="Wang S."/>
            <person name="Scheerlinck J.P."/>
            <person name="Hofmann A."/>
            <person name="Sternberg P.W."/>
            <person name="Wang J."/>
            <person name="Gasser R.B."/>
        </authorList>
    </citation>
    <scope>NUCLEOTIDE SEQUENCE [LARGE SCALE GENOMIC DNA]</scope>
    <source>
        <strain evidence="2">DCEP-RM93F</strain>
        <strain evidence="1">DCEP-RM93M</strain>
    </source>
</reference>
<dbReference type="EMBL" id="KL367639">
    <property type="protein sequence ID" value="KFD61018.1"/>
    <property type="molecule type" value="Genomic_DNA"/>
</dbReference>
<accession>A0A085MUX2</accession>
<dbReference type="Proteomes" id="UP000030764">
    <property type="component" value="Unassembled WGS sequence"/>
</dbReference>
<name>A0A085MUX2_9BILA</name>
<feature type="non-terminal residue" evidence="2">
    <location>
        <position position="108"/>
    </location>
</feature>
<proteinExistence type="predicted"/>
<evidence type="ECO:0000313" key="2">
    <source>
        <dbReference type="EMBL" id="KFD61018.1"/>
    </source>
</evidence>
<dbReference type="AlphaFoldDB" id="A0A085MUX2"/>
<sequence>MSSTRKLLPDAPFDNATVPLTVFKCATGGRSHMTFLLQGFPEAVVASIGEQLQMAITFQRDQNWSRGKMSSETVKRIFTCVSPLEGRILMKQLVKTGGDHGAWKAIFM</sequence>
<dbReference type="EMBL" id="KL363339">
    <property type="protein sequence ID" value="KFD47128.1"/>
    <property type="molecule type" value="Genomic_DNA"/>
</dbReference>
<evidence type="ECO:0000313" key="1">
    <source>
        <dbReference type="EMBL" id="KFD47128.1"/>
    </source>
</evidence>